<dbReference type="PANTHER" id="PTHR12215">
    <property type="entry name" value="PHOSPHOPANTETHEINE TRANSFERASE"/>
    <property type="match status" value="1"/>
</dbReference>
<dbReference type="GO" id="GO:0000287">
    <property type="term" value="F:magnesium ion binding"/>
    <property type="evidence" value="ECO:0007669"/>
    <property type="project" value="InterPro"/>
</dbReference>
<gene>
    <name evidence="5" type="ORF">KHLLAP_LOCUS4242</name>
</gene>
<dbReference type="GO" id="GO:0019878">
    <property type="term" value="P:lysine biosynthetic process via aminoadipic acid"/>
    <property type="evidence" value="ECO:0007669"/>
    <property type="project" value="TreeGrafter"/>
</dbReference>
<dbReference type="GO" id="GO:0005829">
    <property type="term" value="C:cytosol"/>
    <property type="evidence" value="ECO:0007669"/>
    <property type="project" value="TreeGrafter"/>
</dbReference>
<protein>
    <recommendedName>
        <fullName evidence="1">holo-[acyl-carrier-protein] synthase</fullName>
        <ecNumber evidence="1">2.7.8.7</ecNumber>
    </recommendedName>
</protein>
<dbReference type="PANTHER" id="PTHR12215:SF10">
    <property type="entry name" value="L-AMINOADIPATE-SEMIALDEHYDE DEHYDROGENASE-PHOSPHOPANTETHEINYL TRANSFERASE"/>
    <property type="match status" value="1"/>
</dbReference>
<proteinExistence type="predicted"/>
<evidence type="ECO:0000313" key="6">
    <source>
        <dbReference type="Proteomes" id="UP001295740"/>
    </source>
</evidence>
<evidence type="ECO:0000256" key="2">
    <source>
        <dbReference type="ARBA" id="ARBA00022679"/>
    </source>
</evidence>
<keyword evidence="2" id="KW-0808">Transferase</keyword>
<dbReference type="AlphaFoldDB" id="A0AAI8VG38"/>
<dbReference type="SUPFAM" id="SSF56214">
    <property type="entry name" value="4'-phosphopantetheinyl transferase"/>
    <property type="match status" value="2"/>
</dbReference>
<dbReference type="InterPro" id="IPR050559">
    <property type="entry name" value="P-Pant_transferase_sf"/>
</dbReference>
<dbReference type="Pfam" id="PF22624">
    <property type="entry name" value="AASDHPPT_N"/>
    <property type="match status" value="1"/>
</dbReference>
<dbReference type="EMBL" id="CAUWAG010000006">
    <property type="protein sequence ID" value="CAJ2503774.1"/>
    <property type="molecule type" value="Genomic_DNA"/>
</dbReference>
<feature type="domain" description="4'-phosphopantetheinyl transferase" evidence="3">
    <location>
        <begin position="130"/>
        <end position="234"/>
    </location>
</feature>
<dbReference type="Proteomes" id="UP001295740">
    <property type="component" value="Unassembled WGS sequence"/>
</dbReference>
<name>A0AAI8VG38_9PEZI</name>
<evidence type="ECO:0000259" key="4">
    <source>
        <dbReference type="Pfam" id="PF22624"/>
    </source>
</evidence>
<dbReference type="Gene3D" id="3.90.470.20">
    <property type="entry name" value="4'-phosphopantetheinyl transferase domain"/>
    <property type="match status" value="1"/>
</dbReference>
<sequence>MGSDKVEVIQYLVDTRKLWPQATKTNQLEHEASRALALLTEEERAGVLRFYFVADAKMSLASHLLKHWVVSRYCGIPWRDTKLTRDAHGKPIFVDAATGQQPVAFNVSHQAGLVALVAVHGYEAGKVDAGVDIVCTSERQDRDRRMVRVEGWAKFVDMHAEVFGASEAAYLKKDLLASSASASQPGPDLPPLAREEDMVDFKLRGFYTLWCLREAYVKMTGEALLAEWLRDLNFRGFRAPEPGDADSFVQASDEEEPAQVIRVHDVLFKGRKVDDANICLRALGPDYMTCTAVRTPGRKEDGLGWELGPFAFLALERILDDAEGASG</sequence>
<reference evidence="5" key="1">
    <citation type="submission" date="2023-10" db="EMBL/GenBank/DDBJ databases">
        <authorList>
            <person name="Hackl T."/>
        </authorList>
    </citation>
    <scope>NUCLEOTIDE SEQUENCE</scope>
</reference>
<feature type="domain" description="4'-phosphopantetheinyl transferase N-terminal" evidence="4">
    <location>
        <begin position="29"/>
        <end position="119"/>
    </location>
</feature>
<keyword evidence="6" id="KW-1185">Reference proteome</keyword>
<evidence type="ECO:0000256" key="1">
    <source>
        <dbReference type="ARBA" id="ARBA00013172"/>
    </source>
</evidence>
<dbReference type="InterPro" id="IPR008278">
    <property type="entry name" value="4-PPantetheinyl_Trfase_dom"/>
</dbReference>
<dbReference type="InterPro" id="IPR055066">
    <property type="entry name" value="AASDHPPT_N"/>
</dbReference>
<accession>A0AAI8VG38</accession>
<comment type="caution">
    <text evidence="5">The sequence shown here is derived from an EMBL/GenBank/DDBJ whole genome shotgun (WGS) entry which is preliminary data.</text>
</comment>
<dbReference type="EC" id="2.7.8.7" evidence="1"/>
<evidence type="ECO:0000259" key="3">
    <source>
        <dbReference type="Pfam" id="PF01648"/>
    </source>
</evidence>
<organism evidence="5 6">
    <name type="scientific">Anthostomella pinea</name>
    <dbReference type="NCBI Taxonomy" id="933095"/>
    <lineage>
        <taxon>Eukaryota</taxon>
        <taxon>Fungi</taxon>
        <taxon>Dikarya</taxon>
        <taxon>Ascomycota</taxon>
        <taxon>Pezizomycotina</taxon>
        <taxon>Sordariomycetes</taxon>
        <taxon>Xylariomycetidae</taxon>
        <taxon>Xylariales</taxon>
        <taxon>Xylariaceae</taxon>
        <taxon>Anthostomella</taxon>
    </lineage>
</organism>
<dbReference type="InterPro" id="IPR037143">
    <property type="entry name" value="4-PPantetheinyl_Trfase_dom_sf"/>
</dbReference>
<dbReference type="Pfam" id="PF01648">
    <property type="entry name" value="ACPS"/>
    <property type="match status" value="1"/>
</dbReference>
<dbReference type="GO" id="GO:0008897">
    <property type="term" value="F:holo-[acyl-carrier-protein] synthase activity"/>
    <property type="evidence" value="ECO:0007669"/>
    <property type="project" value="UniProtKB-EC"/>
</dbReference>
<evidence type="ECO:0000313" key="5">
    <source>
        <dbReference type="EMBL" id="CAJ2503774.1"/>
    </source>
</evidence>